<name>A0A538SL28_UNCEI</name>
<dbReference type="Proteomes" id="UP000320184">
    <property type="component" value="Unassembled WGS sequence"/>
</dbReference>
<evidence type="ECO:0000313" key="3">
    <source>
        <dbReference type="Proteomes" id="UP000320184"/>
    </source>
</evidence>
<evidence type="ECO:0000256" key="1">
    <source>
        <dbReference type="SAM" id="SignalP"/>
    </source>
</evidence>
<accession>A0A538SL28</accession>
<dbReference type="InterPro" id="IPR036116">
    <property type="entry name" value="FN3_sf"/>
</dbReference>
<reference evidence="2 3" key="1">
    <citation type="journal article" date="2019" name="Nat. Microbiol.">
        <title>Mediterranean grassland soil C-N compound turnover is dependent on rainfall and depth, and is mediated by genomically divergent microorganisms.</title>
        <authorList>
            <person name="Diamond S."/>
            <person name="Andeer P.F."/>
            <person name="Li Z."/>
            <person name="Crits-Christoph A."/>
            <person name="Burstein D."/>
            <person name="Anantharaman K."/>
            <person name="Lane K.R."/>
            <person name="Thomas B.C."/>
            <person name="Pan C."/>
            <person name="Northen T.R."/>
            <person name="Banfield J.F."/>
        </authorList>
    </citation>
    <scope>NUCLEOTIDE SEQUENCE [LARGE SCALE GENOMIC DNA]</scope>
    <source>
        <strain evidence="2">WS_3</strain>
    </source>
</reference>
<comment type="caution">
    <text evidence="2">The sequence shown here is derived from an EMBL/GenBank/DDBJ whole genome shotgun (WGS) entry which is preliminary data.</text>
</comment>
<sequence length="638" mass="67139">MSPGCKGILGAAVLVFAADAARASWPTNPAANLPICTAPGNQFEAIAVPDGSGGAILCWTDARSETSWDLRAQRVSASGDLLWTHNGVLVSNGPHDEYRPSMVSDGAGGVILAWMDTRAYYLDIYAQRLGADGVPQWPAGGVALCTAPDNQQDVVIASDGSGGAIAVWTDGRSGTDYHLYAQRIDGHGTTLWTENGVPISHPIEQLRPKIVADEAGGAIVIWMSRMSESLIDLYGQRLDADGQAVWGENGVPVADGPSIVYGFDVIADDAGGAIVIFDDDRNGLLDGFVQKLDAQGARLWPADGLSICTASGNQQHPLAVTDGGGGVIATWETDYRDGIDSQVFAHRVASDGAVPWQANGIPLANRDNQHWPAIVADGFGGAWIAWSDLTTLDLYAQRISGTGALEWGVGGLLVSGAPDAQTSPAIVSDGVGGAIIAWADARDSTRTDIYAQRVPFDQPTGVVVIQARATLVAGDAHLSWELRDFAGISFTVERRTESEDWLALGRPESRAGTLSYVDRGLQPGKRYGYRLAPAGGGASAGEIWVEGSLGRTLELRPSGSNPSLGGQLRVELFASEGQPAILEVFDPLGRRVDLKRIEPGAAKRTVECRGANGLSPGVYLVQVRQGSQSAHARVVVAH</sequence>
<gene>
    <name evidence="2" type="ORF">E6K73_03880</name>
</gene>
<feature type="chain" id="PRO_5021791016" evidence="1">
    <location>
        <begin position="24"/>
        <end position="638"/>
    </location>
</feature>
<feature type="signal peptide" evidence="1">
    <location>
        <begin position="1"/>
        <end position="23"/>
    </location>
</feature>
<evidence type="ECO:0000313" key="2">
    <source>
        <dbReference type="EMBL" id="TMQ52069.1"/>
    </source>
</evidence>
<dbReference type="AlphaFoldDB" id="A0A538SL28"/>
<dbReference type="SUPFAM" id="SSF49265">
    <property type="entry name" value="Fibronectin type III"/>
    <property type="match status" value="1"/>
</dbReference>
<keyword evidence="1" id="KW-0732">Signal</keyword>
<protein>
    <submittedName>
        <fullName evidence="2">T9SS type A sorting domain-containing protein</fullName>
    </submittedName>
</protein>
<dbReference type="EMBL" id="VBOT01000046">
    <property type="protein sequence ID" value="TMQ52069.1"/>
    <property type="molecule type" value="Genomic_DNA"/>
</dbReference>
<proteinExistence type="predicted"/>
<organism evidence="2 3">
    <name type="scientific">Eiseniibacteriota bacterium</name>
    <dbReference type="NCBI Taxonomy" id="2212470"/>
    <lineage>
        <taxon>Bacteria</taxon>
        <taxon>Candidatus Eiseniibacteriota</taxon>
    </lineage>
</organism>